<reference evidence="1 2" key="1">
    <citation type="journal article" date="2018" name="Emerg. Microbes Infect.">
        <title>Genomic analysis of oral Campylobacter concisus strains identified a potential bacterial molecular marker associated with active Crohn's disease.</title>
        <authorList>
            <person name="Liu F."/>
            <person name="Ma R."/>
            <person name="Tay C.Y.A."/>
            <person name="Octavia S."/>
            <person name="Lan R."/>
            <person name="Chung H.K.L."/>
            <person name="Riordan S.M."/>
            <person name="Grimm M.C."/>
            <person name="Leong R.W."/>
            <person name="Tanaka M.M."/>
            <person name="Connor S."/>
            <person name="Zhang L."/>
        </authorList>
    </citation>
    <scope>NUCLEOTIDE SEQUENCE [LARGE SCALE GENOMIC DNA]</scope>
    <source>
        <strain evidence="1 2">P13UCO-S1</strain>
    </source>
</reference>
<dbReference type="RefSeq" id="WP_103560451.1">
    <property type="nucleotide sequence ID" value="NZ_CP060705.1"/>
</dbReference>
<dbReference type="AlphaFoldDB" id="A0A7S9WVI5"/>
<accession>A0A7S9WVI5</accession>
<protein>
    <submittedName>
        <fullName evidence="1">Uncharacterized protein</fullName>
    </submittedName>
</protein>
<organism evidence="1 2">
    <name type="scientific">Campylobacter concisus</name>
    <dbReference type="NCBI Taxonomy" id="199"/>
    <lineage>
        <taxon>Bacteria</taxon>
        <taxon>Pseudomonadati</taxon>
        <taxon>Campylobacterota</taxon>
        <taxon>Epsilonproteobacteria</taxon>
        <taxon>Campylobacterales</taxon>
        <taxon>Campylobacteraceae</taxon>
        <taxon>Campylobacter</taxon>
    </lineage>
</organism>
<proteinExistence type="predicted"/>
<dbReference type="EMBL" id="CP060705">
    <property type="protein sequence ID" value="QPH94912.1"/>
    <property type="molecule type" value="Genomic_DNA"/>
</dbReference>
<gene>
    <name evidence="1" type="ORF">CVT08_05570</name>
</gene>
<name>A0A7S9WVI5_9BACT</name>
<sequence>MREIFMSYCRHEMTLKALKECKWLGDLDDDSEEVIAECARLQKYIIELADEFGCEITNKEDVIKSIEDEKSNLLANLNN</sequence>
<evidence type="ECO:0000313" key="2">
    <source>
        <dbReference type="Proteomes" id="UP000594707"/>
    </source>
</evidence>
<evidence type="ECO:0000313" key="1">
    <source>
        <dbReference type="EMBL" id="QPH94912.1"/>
    </source>
</evidence>
<dbReference type="Proteomes" id="UP000594707">
    <property type="component" value="Chromosome"/>
</dbReference>